<dbReference type="EMBL" id="JAPFFI010000013">
    <property type="protein sequence ID" value="KAJ6370825.1"/>
    <property type="molecule type" value="Genomic_DNA"/>
</dbReference>
<dbReference type="Pfam" id="PF25019">
    <property type="entry name" value="LRR_R13L1-DRL21"/>
    <property type="match status" value="1"/>
</dbReference>
<dbReference type="SUPFAM" id="SSF52540">
    <property type="entry name" value="P-loop containing nucleoside triphosphate hydrolases"/>
    <property type="match status" value="1"/>
</dbReference>
<reference evidence="2" key="1">
    <citation type="submission" date="2022-10" db="EMBL/GenBank/DDBJ databases">
        <authorList>
            <person name="Hyden B.L."/>
            <person name="Feng K."/>
            <person name="Yates T."/>
            <person name="Jawdy S."/>
            <person name="Smart L.B."/>
            <person name="Muchero W."/>
        </authorList>
    </citation>
    <scope>NUCLEOTIDE SEQUENCE</scope>
    <source>
        <tissue evidence="2">Shoot tip</tissue>
    </source>
</reference>
<evidence type="ECO:0000313" key="2">
    <source>
        <dbReference type="EMBL" id="KAJ6370825.1"/>
    </source>
</evidence>
<comment type="caution">
    <text evidence="2">The sequence shown here is derived from an EMBL/GenBank/DDBJ whole genome shotgun (WGS) entry which is preliminary data.</text>
</comment>
<organism evidence="2 3">
    <name type="scientific">Salix suchowensis</name>
    <dbReference type="NCBI Taxonomy" id="1278906"/>
    <lineage>
        <taxon>Eukaryota</taxon>
        <taxon>Viridiplantae</taxon>
        <taxon>Streptophyta</taxon>
        <taxon>Embryophyta</taxon>
        <taxon>Tracheophyta</taxon>
        <taxon>Spermatophyta</taxon>
        <taxon>Magnoliopsida</taxon>
        <taxon>eudicotyledons</taxon>
        <taxon>Gunneridae</taxon>
        <taxon>Pentapetalae</taxon>
        <taxon>rosids</taxon>
        <taxon>fabids</taxon>
        <taxon>Malpighiales</taxon>
        <taxon>Salicaceae</taxon>
        <taxon>Saliceae</taxon>
        <taxon>Salix</taxon>
    </lineage>
</organism>
<dbReference type="PANTHER" id="PTHR47186:SF3">
    <property type="entry name" value="OS09G0267800 PROTEIN"/>
    <property type="match status" value="1"/>
</dbReference>
<evidence type="ECO:0000259" key="1">
    <source>
        <dbReference type="Pfam" id="PF25019"/>
    </source>
</evidence>
<sequence>MATAFVHNIRRLSKEDSWDLFQRLALGMRREEECVQLEAIGASIVKKCGGVPLALKALGNLMQLTDSEDQWIAIKERVRHVGAYGELSYAPEDKDIKSRSLRSILLSRSTIYDDALLLCIHSTKASKSLKYRYNLSPKPPDTKSKRLPQTHPITKSMFIVGKEKGRHIGELERLNNLSGELRIMGLVNVKNLTDASRANLNLKTALLSLTLSWHGNGQSDSIASIPNNEAEEVLGALQPHSNLKKLMLIGYCGSKFPSNWMMDLNLMLPNLVEMVIRDCHNCEQLPPFGKLQFLKSLELEGMNGVKCIDSNVYGDGQNPFPSLEKLRVHGMERLEQWAVCRFPRLQELSLRNFLAERSAVFVK</sequence>
<protein>
    <recommendedName>
        <fullName evidence="1">R13L1/DRL21-like LRR repeat region domain-containing protein</fullName>
    </recommendedName>
</protein>
<accession>A0ABQ9B141</accession>
<gene>
    <name evidence="2" type="ORF">OIU77_001349</name>
</gene>
<dbReference type="Gene3D" id="1.10.8.430">
    <property type="entry name" value="Helical domain of apoptotic protease-activating factors"/>
    <property type="match status" value="1"/>
</dbReference>
<dbReference type="PANTHER" id="PTHR47186">
    <property type="entry name" value="LEUCINE-RICH REPEAT-CONTAINING PROTEIN 57"/>
    <property type="match status" value="1"/>
</dbReference>
<dbReference type="SUPFAM" id="SSF52058">
    <property type="entry name" value="L domain-like"/>
    <property type="match status" value="1"/>
</dbReference>
<dbReference type="InterPro" id="IPR027417">
    <property type="entry name" value="P-loop_NTPase"/>
</dbReference>
<keyword evidence="3" id="KW-1185">Reference proteome</keyword>
<dbReference type="Gene3D" id="3.80.10.10">
    <property type="entry name" value="Ribonuclease Inhibitor"/>
    <property type="match status" value="1"/>
</dbReference>
<dbReference type="InterPro" id="IPR056789">
    <property type="entry name" value="LRR_R13L1-DRL21"/>
</dbReference>
<dbReference type="InterPro" id="IPR032675">
    <property type="entry name" value="LRR_dom_sf"/>
</dbReference>
<evidence type="ECO:0000313" key="3">
    <source>
        <dbReference type="Proteomes" id="UP001141253"/>
    </source>
</evidence>
<reference evidence="2" key="2">
    <citation type="journal article" date="2023" name="Int. J. Mol. Sci.">
        <title>De Novo Assembly and Annotation of 11 Diverse Shrub Willow (Salix) Genomes Reveals Novel Gene Organization in Sex-Linked Regions.</title>
        <authorList>
            <person name="Hyden B."/>
            <person name="Feng K."/>
            <person name="Yates T.B."/>
            <person name="Jawdy S."/>
            <person name="Cereghino C."/>
            <person name="Smart L.B."/>
            <person name="Muchero W."/>
        </authorList>
    </citation>
    <scope>NUCLEOTIDE SEQUENCE</scope>
    <source>
        <tissue evidence="2">Shoot tip</tissue>
    </source>
</reference>
<name>A0ABQ9B141_9ROSI</name>
<proteinExistence type="predicted"/>
<dbReference type="InterPro" id="IPR042197">
    <property type="entry name" value="Apaf_helical"/>
</dbReference>
<feature type="domain" description="R13L1/DRL21-like LRR repeat region" evidence="1">
    <location>
        <begin position="168"/>
        <end position="302"/>
    </location>
</feature>
<dbReference type="Proteomes" id="UP001141253">
    <property type="component" value="Chromosome 17"/>
</dbReference>